<gene>
    <name evidence="1" type="ORF">Tco_0824314</name>
</gene>
<organism evidence="1 2">
    <name type="scientific">Tanacetum coccineum</name>
    <dbReference type="NCBI Taxonomy" id="301880"/>
    <lineage>
        <taxon>Eukaryota</taxon>
        <taxon>Viridiplantae</taxon>
        <taxon>Streptophyta</taxon>
        <taxon>Embryophyta</taxon>
        <taxon>Tracheophyta</taxon>
        <taxon>Spermatophyta</taxon>
        <taxon>Magnoliopsida</taxon>
        <taxon>eudicotyledons</taxon>
        <taxon>Gunneridae</taxon>
        <taxon>Pentapetalae</taxon>
        <taxon>asterids</taxon>
        <taxon>campanulids</taxon>
        <taxon>Asterales</taxon>
        <taxon>Asteraceae</taxon>
        <taxon>Asteroideae</taxon>
        <taxon>Anthemideae</taxon>
        <taxon>Anthemidinae</taxon>
        <taxon>Tanacetum</taxon>
    </lineage>
</organism>
<dbReference type="EMBL" id="BQNB010012402">
    <property type="protein sequence ID" value="GJT03145.1"/>
    <property type="molecule type" value="Genomic_DNA"/>
</dbReference>
<proteinExistence type="predicted"/>
<sequence length="143" mass="15867">MASFDYRLNPLYAIKECSSCGALYTTDYCCSKGGLVDKIIHSPLCNNPTPLEAFKEHSEIVVNFNDDSTSSDDDSPYGEDIDYVDASPLDVEIVSLEEVEIVVPEVGEIEDDVLCEKLSKINLLIAEIRSNVNFNPHIHLPNL</sequence>
<evidence type="ECO:0000313" key="2">
    <source>
        <dbReference type="Proteomes" id="UP001151760"/>
    </source>
</evidence>
<keyword evidence="2" id="KW-1185">Reference proteome</keyword>
<accession>A0ABQ5AKE5</accession>
<evidence type="ECO:0000313" key="1">
    <source>
        <dbReference type="EMBL" id="GJT03145.1"/>
    </source>
</evidence>
<reference evidence="1" key="2">
    <citation type="submission" date="2022-01" db="EMBL/GenBank/DDBJ databases">
        <authorList>
            <person name="Yamashiro T."/>
            <person name="Shiraishi A."/>
            <person name="Satake H."/>
            <person name="Nakayama K."/>
        </authorList>
    </citation>
    <scope>NUCLEOTIDE SEQUENCE</scope>
</reference>
<protein>
    <submittedName>
        <fullName evidence="1">Uncharacterized protein</fullName>
    </submittedName>
</protein>
<dbReference type="Proteomes" id="UP001151760">
    <property type="component" value="Unassembled WGS sequence"/>
</dbReference>
<comment type="caution">
    <text evidence="1">The sequence shown here is derived from an EMBL/GenBank/DDBJ whole genome shotgun (WGS) entry which is preliminary data.</text>
</comment>
<name>A0ABQ5AKE5_9ASTR</name>
<reference evidence="1" key="1">
    <citation type="journal article" date="2022" name="Int. J. Mol. Sci.">
        <title>Draft Genome of Tanacetum Coccineum: Genomic Comparison of Closely Related Tanacetum-Family Plants.</title>
        <authorList>
            <person name="Yamashiro T."/>
            <person name="Shiraishi A."/>
            <person name="Nakayama K."/>
            <person name="Satake H."/>
        </authorList>
    </citation>
    <scope>NUCLEOTIDE SEQUENCE</scope>
</reference>